<accession>K5WAV7</accession>
<dbReference type="HOGENOM" id="CLU_2365317_0_0_1"/>
<dbReference type="Proteomes" id="UP000008370">
    <property type="component" value="Unassembled WGS sequence"/>
</dbReference>
<evidence type="ECO:0000256" key="1">
    <source>
        <dbReference type="SAM" id="SignalP"/>
    </source>
</evidence>
<feature type="non-terminal residue" evidence="2">
    <location>
        <position position="96"/>
    </location>
</feature>
<feature type="signal peptide" evidence="1">
    <location>
        <begin position="1"/>
        <end position="17"/>
    </location>
</feature>
<evidence type="ECO:0008006" key="4">
    <source>
        <dbReference type="Google" id="ProtNLM"/>
    </source>
</evidence>
<keyword evidence="1" id="KW-0732">Signal</keyword>
<sequence length="96" mass="10904">MWTRGLLLTVCFYPTELLVRVTVAPRSTVKGPDFGSPGYLTDGCRRRCRRLSASRSPLGAYRARQHFGIEAHGNSYHEGHGDRGRRVLDYLGRKRL</sequence>
<gene>
    <name evidence="2" type="ORF">PHACADRAFT_257202</name>
</gene>
<feature type="chain" id="PRO_5003889253" description="Secreted protein" evidence="1">
    <location>
        <begin position="18"/>
        <end position="96"/>
    </location>
</feature>
<proteinExistence type="predicted"/>
<dbReference type="RefSeq" id="XP_007396422.1">
    <property type="nucleotide sequence ID" value="XM_007396360.1"/>
</dbReference>
<dbReference type="InParanoid" id="K5WAV7"/>
<evidence type="ECO:0000313" key="2">
    <source>
        <dbReference type="EMBL" id="EKM56124.1"/>
    </source>
</evidence>
<evidence type="ECO:0000313" key="3">
    <source>
        <dbReference type="Proteomes" id="UP000008370"/>
    </source>
</evidence>
<keyword evidence="3" id="KW-1185">Reference proteome</keyword>
<reference evidence="2 3" key="1">
    <citation type="journal article" date="2012" name="BMC Genomics">
        <title>Comparative genomics of the white-rot fungi, Phanerochaete carnosa and P. chrysosporium, to elucidate the genetic basis of the distinct wood types they colonize.</title>
        <authorList>
            <person name="Suzuki H."/>
            <person name="MacDonald J."/>
            <person name="Syed K."/>
            <person name="Salamov A."/>
            <person name="Hori C."/>
            <person name="Aerts A."/>
            <person name="Henrissat B."/>
            <person name="Wiebenga A."/>
            <person name="vanKuyk P.A."/>
            <person name="Barry K."/>
            <person name="Lindquist E."/>
            <person name="LaButti K."/>
            <person name="Lapidus A."/>
            <person name="Lucas S."/>
            <person name="Coutinho P."/>
            <person name="Gong Y."/>
            <person name="Samejima M."/>
            <person name="Mahadevan R."/>
            <person name="Abou-Zaid M."/>
            <person name="de Vries R.P."/>
            <person name="Igarashi K."/>
            <person name="Yadav J.S."/>
            <person name="Grigoriev I.V."/>
            <person name="Master E.R."/>
        </authorList>
    </citation>
    <scope>NUCLEOTIDE SEQUENCE [LARGE SCALE GENOMIC DNA]</scope>
    <source>
        <strain evidence="2 3">HHB-10118-sp</strain>
    </source>
</reference>
<organism evidence="2 3">
    <name type="scientific">Phanerochaete carnosa (strain HHB-10118-sp)</name>
    <name type="common">White-rot fungus</name>
    <name type="synonym">Peniophora carnosa</name>
    <dbReference type="NCBI Taxonomy" id="650164"/>
    <lineage>
        <taxon>Eukaryota</taxon>
        <taxon>Fungi</taxon>
        <taxon>Dikarya</taxon>
        <taxon>Basidiomycota</taxon>
        <taxon>Agaricomycotina</taxon>
        <taxon>Agaricomycetes</taxon>
        <taxon>Polyporales</taxon>
        <taxon>Phanerochaetaceae</taxon>
        <taxon>Phanerochaete</taxon>
    </lineage>
</organism>
<protein>
    <recommendedName>
        <fullName evidence="4">Secreted protein</fullName>
    </recommendedName>
</protein>
<dbReference type="EMBL" id="JH930472">
    <property type="protein sequence ID" value="EKM56124.1"/>
    <property type="molecule type" value="Genomic_DNA"/>
</dbReference>
<name>K5WAV7_PHACS</name>
<dbReference type="KEGG" id="pco:PHACADRAFT_257202"/>
<dbReference type="GeneID" id="18916787"/>
<dbReference type="AlphaFoldDB" id="K5WAV7"/>